<dbReference type="GeneID" id="66984141"/>
<reference evidence="2" key="2">
    <citation type="submission" date="2021-02" db="EMBL/GenBank/DDBJ databases">
        <title>Aspergillus chevalieri M1 genome sequence.</title>
        <authorList>
            <person name="Kadooka C."/>
            <person name="Mori K."/>
            <person name="Futagami T."/>
        </authorList>
    </citation>
    <scope>NUCLEOTIDE SEQUENCE</scope>
    <source>
        <strain evidence="2">M1</strain>
    </source>
</reference>
<dbReference type="EMBL" id="AP024420">
    <property type="protein sequence ID" value="BCR89783.1"/>
    <property type="molecule type" value="Genomic_DNA"/>
</dbReference>
<gene>
    <name evidence="2" type="ORF">ACHE_50981S</name>
</gene>
<keyword evidence="3" id="KW-1185">Reference proteome</keyword>
<organism evidence="2 3">
    <name type="scientific">Aspergillus chevalieri</name>
    <name type="common">Eurotium chevalieri</name>
    <dbReference type="NCBI Taxonomy" id="182096"/>
    <lineage>
        <taxon>Eukaryota</taxon>
        <taxon>Fungi</taxon>
        <taxon>Dikarya</taxon>
        <taxon>Ascomycota</taxon>
        <taxon>Pezizomycotina</taxon>
        <taxon>Eurotiomycetes</taxon>
        <taxon>Eurotiomycetidae</taxon>
        <taxon>Eurotiales</taxon>
        <taxon>Aspergillaceae</taxon>
        <taxon>Aspergillus</taxon>
        <taxon>Aspergillus subgen. Aspergillus</taxon>
    </lineage>
</organism>
<proteinExistence type="predicted"/>
<dbReference type="AlphaFoldDB" id="A0A7R7VTC0"/>
<dbReference type="KEGG" id="ache:ACHE_50981S"/>
<evidence type="ECO:0000313" key="2">
    <source>
        <dbReference type="EMBL" id="BCR89783.1"/>
    </source>
</evidence>
<protein>
    <submittedName>
        <fullName evidence="2">Uncharacterized protein</fullName>
    </submittedName>
</protein>
<dbReference type="RefSeq" id="XP_043138305.1">
    <property type="nucleotide sequence ID" value="XM_043280758.1"/>
</dbReference>
<feature type="region of interest" description="Disordered" evidence="1">
    <location>
        <begin position="173"/>
        <end position="197"/>
    </location>
</feature>
<evidence type="ECO:0000256" key="1">
    <source>
        <dbReference type="SAM" id="MobiDB-lite"/>
    </source>
</evidence>
<dbReference type="Proteomes" id="UP000637239">
    <property type="component" value="Chromosome 5"/>
</dbReference>
<name>A0A7R7VTC0_ASPCH</name>
<evidence type="ECO:0000313" key="3">
    <source>
        <dbReference type="Proteomes" id="UP000637239"/>
    </source>
</evidence>
<sequence length="197" mass="21751">MCYRVFSLLGDPQYRYIKFSKADGDCLRVGDIVTAAAAAAAPGLDTTTVSISILVPGEDKWIFWNELSLDLERVKKLEGSHEAERAAATMLLVDYDFVIFARVCGYFRSGTWHDVGERQRTGGWSLLGRESLLRMTRIVTSDLLGCVRGIVSYFRLTSGSVLSLLYTASDDTGYPDVERGLDNPPSRPNSPKEAAVE</sequence>
<accession>A0A7R7VTC0</accession>
<reference evidence="2" key="1">
    <citation type="submission" date="2021-01" db="EMBL/GenBank/DDBJ databases">
        <authorList>
            <consortium name="Aspergillus chevalieri M1 genome sequencing consortium"/>
            <person name="Kazuki M."/>
            <person name="Futagami T."/>
        </authorList>
    </citation>
    <scope>NUCLEOTIDE SEQUENCE</scope>
    <source>
        <strain evidence="2">M1</strain>
    </source>
</reference>